<name>A0ACC5WUL0_PANGG</name>
<evidence type="ECO:0000313" key="2">
    <source>
        <dbReference type="Proteomes" id="UP000829447"/>
    </source>
</evidence>
<gene>
    <name evidence="1" type="ORF">PGIGA_G00013450</name>
</gene>
<reference evidence="1 2" key="1">
    <citation type="journal article" date="2022" name="bioRxiv">
        <title>An ancient truncated duplication of the anti-Mullerian hormone receptor type 2 gene is a potential conserved master sex determinant in the Pangasiidae catfish family.</title>
        <authorList>
            <person name="Wen M."/>
            <person name="Pan Q."/>
            <person name="Jouanno E."/>
            <person name="Montfort J."/>
            <person name="Zahm M."/>
            <person name="Cabau C."/>
            <person name="Klopp C."/>
            <person name="Iampietro C."/>
            <person name="Roques C."/>
            <person name="Bouchez O."/>
            <person name="Castinel A."/>
            <person name="Donnadieu C."/>
            <person name="Parrinello H."/>
            <person name="Poncet C."/>
            <person name="Belmonte E."/>
            <person name="Gautier V."/>
            <person name="Avarre J.-C."/>
            <person name="Dugue R."/>
            <person name="Gustiano R."/>
            <person name="Ha T.T.T."/>
            <person name="Campet M."/>
            <person name="Sriphairoj K."/>
            <person name="Ribolli J."/>
            <person name="de Almeida F.L."/>
            <person name="Desvignes T."/>
            <person name="Postlethwait J.H."/>
            <person name="Bucao C.F."/>
            <person name="Robinson-Rechavi M."/>
            <person name="Bobe J."/>
            <person name="Herpin A."/>
            <person name="Guiguen Y."/>
        </authorList>
    </citation>
    <scope>NUCLEOTIDE SEQUENCE [LARGE SCALE GENOMIC DNA]</scope>
    <source>
        <strain evidence="1">YG-Dec2019</strain>
    </source>
</reference>
<keyword evidence="2" id="KW-1185">Reference proteome</keyword>
<dbReference type="Proteomes" id="UP000829447">
    <property type="component" value="Linkage Group LG10"/>
</dbReference>
<proteinExistence type="predicted"/>
<accession>A0ACC5WUL0</accession>
<sequence length="126" mass="14193">MSTPFQLGVLLLFIVGAVQCQEQIFSDNGLMIKTYEHDMQRGVEAQFSCSMCKKILQEIFKSVGNELSKDRINRVLNKVCQKLKPIKPICTKFINKYKDKLVRAISSAQTAPGACKHLRLCKNAKG</sequence>
<evidence type="ECO:0000313" key="1">
    <source>
        <dbReference type="EMBL" id="MCI4382315.1"/>
    </source>
</evidence>
<organism evidence="1 2">
    <name type="scientific">Pangasianodon gigas</name>
    <name type="common">Mekong giant catfish</name>
    <name type="synonym">Pangasius gigas</name>
    <dbReference type="NCBI Taxonomy" id="30993"/>
    <lineage>
        <taxon>Eukaryota</taxon>
        <taxon>Metazoa</taxon>
        <taxon>Chordata</taxon>
        <taxon>Craniata</taxon>
        <taxon>Vertebrata</taxon>
        <taxon>Euteleostomi</taxon>
        <taxon>Actinopterygii</taxon>
        <taxon>Neopterygii</taxon>
        <taxon>Teleostei</taxon>
        <taxon>Ostariophysi</taxon>
        <taxon>Siluriformes</taxon>
        <taxon>Pangasiidae</taxon>
        <taxon>Pangasianodon</taxon>
    </lineage>
</organism>
<comment type="caution">
    <text evidence="1">The sequence shown here is derived from an EMBL/GenBank/DDBJ whole genome shotgun (WGS) entry which is preliminary data.</text>
</comment>
<protein>
    <submittedName>
        <fullName evidence="1">Uncharacterized protein</fullName>
    </submittedName>
</protein>
<dbReference type="EMBL" id="CM040463">
    <property type="protein sequence ID" value="MCI4382315.1"/>
    <property type="molecule type" value="Genomic_DNA"/>
</dbReference>